<keyword evidence="3" id="KW-0804">Transcription</keyword>
<dbReference type="PANTHER" id="PTHR30136:SF34">
    <property type="entry name" value="TRANSCRIPTIONAL REGULATOR"/>
    <property type="match status" value="1"/>
</dbReference>
<evidence type="ECO:0000256" key="1">
    <source>
        <dbReference type="ARBA" id="ARBA00023015"/>
    </source>
</evidence>
<feature type="compositionally biased region" description="Low complexity" evidence="4">
    <location>
        <begin position="13"/>
        <end position="30"/>
    </location>
</feature>
<dbReference type="InterPro" id="IPR005471">
    <property type="entry name" value="Tscrpt_reg_IclR_N"/>
</dbReference>
<keyword evidence="1" id="KW-0805">Transcription regulation</keyword>
<keyword evidence="2" id="KW-0238">DNA-binding</keyword>
<evidence type="ECO:0000256" key="4">
    <source>
        <dbReference type="SAM" id="MobiDB-lite"/>
    </source>
</evidence>
<name>A0ABP8H7S4_9BURK</name>
<dbReference type="SMART" id="SM00346">
    <property type="entry name" value="HTH_ICLR"/>
    <property type="match status" value="1"/>
</dbReference>
<evidence type="ECO:0000313" key="7">
    <source>
        <dbReference type="EMBL" id="GAA4335319.1"/>
    </source>
</evidence>
<dbReference type="PANTHER" id="PTHR30136">
    <property type="entry name" value="HELIX-TURN-HELIX TRANSCRIPTIONAL REGULATOR, ICLR FAMILY"/>
    <property type="match status" value="1"/>
</dbReference>
<keyword evidence="8" id="KW-1185">Reference proteome</keyword>
<dbReference type="SUPFAM" id="SSF55781">
    <property type="entry name" value="GAF domain-like"/>
    <property type="match status" value="1"/>
</dbReference>
<dbReference type="InterPro" id="IPR050707">
    <property type="entry name" value="HTH_MetabolicPath_Reg"/>
</dbReference>
<accession>A0ABP8H7S4</accession>
<dbReference type="Pfam" id="PF01614">
    <property type="entry name" value="IclR_C"/>
    <property type="match status" value="1"/>
</dbReference>
<dbReference type="InterPro" id="IPR014757">
    <property type="entry name" value="Tscrpt_reg_IclR_C"/>
</dbReference>
<dbReference type="InterPro" id="IPR029016">
    <property type="entry name" value="GAF-like_dom_sf"/>
</dbReference>
<dbReference type="Proteomes" id="UP001501671">
    <property type="component" value="Unassembled WGS sequence"/>
</dbReference>
<reference evidence="8" key="1">
    <citation type="journal article" date="2019" name="Int. J. Syst. Evol. Microbiol.">
        <title>The Global Catalogue of Microorganisms (GCM) 10K type strain sequencing project: providing services to taxonomists for standard genome sequencing and annotation.</title>
        <authorList>
            <consortium name="The Broad Institute Genomics Platform"/>
            <consortium name="The Broad Institute Genome Sequencing Center for Infectious Disease"/>
            <person name="Wu L."/>
            <person name="Ma J."/>
        </authorList>
    </citation>
    <scope>NUCLEOTIDE SEQUENCE [LARGE SCALE GENOMIC DNA]</scope>
    <source>
        <strain evidence="8">JCM 17666</strain>
    </source>
</reference>
<dbReference type="Pfam" id="PF09339">
    <property type="entry name" value="HTH_IclR"/>
    <property type="match status" value="1"/>
</dbReference>
<evidence type="ECO:0000256" key="2">
    <source>
        <dbReference type="ARBA" id="ARBA00023125"/>
    </source>
</evidence>
<dbReference type="EMBL" id="BAABFO010000013">
    <property type="protein sequence ID" value="GAA4335319.1"/>
    <property type="molecule type" value="Genomic_DNA"/>
</dbReference>
<comment type="caution">
    <text evidence="7">The sequence shown here is derived from an EMBL/GenBank/DDBJ whole genome shotgun (WGS) entry which is preliminary data.</text>
</comment>
<gene>
    <name evidence="7" type="ORF">GCM10023144_28470</name>
</gene>
<dbReference type="InterPro" id="IPR036390">
    <property type="entry name" value="WH_DNA-bd_sf"/>
</dbReference>
<dbReference type="PROSITE" id="PS51077">
    <property type="entry name" value="HTH_ICLR"/>
    <property type="match status" value="1"/>
</dbReference>
<evidence type="ECO:0000259" key="6">
    <source>
        <dbReference type="PROSITE" id="PS51078"/>
    </source>
</evidence>
<feature type="domain" description="IclR-ED" evidence="6">
    <location>
        <begin position="106"/>
        <end position="289"/>
    </location>
</feature>
<dbReference type="Gene3D" id="1.10.10.10">
    <property type="entry name" value="Winged helix-like DNA-binding domain superfamily/Winged helix DNA-binding domain"/>
    <property type="match status" value="1"/>
</dbReference>
<evidence type="ECO:0000256" key="3">
    <source>
        <dbReference type="ARBA" id="ARBA00023163"/>
    </source>
</evidence>
<dbReference type="RefSeq" id="WP_345250514.1">
    <property type="nucleotide sequence ID" value="NZ_BAABFO010000013.1"/>
</dbReference>
<evidence type="ECO:0000259" key="5">
    <source>
        <dbReference type="PROSITE" id="PS51077"/>
    </source>
</evidence>
<sequence>MTADKKRPPRSPPRGGAAAEGTSLAAAPAGGKRTPAPLLRKDAYLQSLEKGLAVLNAFTVDTPELSIADIAERTGQDRASARRAVLTLTHLGYTRQAGKKFSLTPRVLTFGYHYLGALPFWAAAYPVLEALSDELNETVSIGVLDATEVVFVLRVPAKRFLTFDSSIGSRVPAHLHSIGHLLLAALPDDDLDAYLDQVELSPVTPFSITGKAELREQILAARRQGWSLTSRQYEENYCGIAVPLADGAGRAIAALNVSLVVDRDAGRRATEDILPRLRLAAKRIRQPRA</sequence>
<dbReference type="PROSITE" id="PS51078">
    <property type="entry name" value="ICLR_ED"/>
    <property type="match status" value="1"/>
</dbReference>
<proteinExistence type="predicted"/>
<dbReference type="InterPro" id="IPR036388">
    <property type="entry name" value="WH-like_DNA-bd_sf"/>
</dbReference>
<dbReference type="SUPFAM" id="SSF46785">
    <property type="entry name" value="Winged helix' DNA-binding domain"/>
    <property type="match status" value="1"/>
</dbReference>
<protein>
    <submittedName>
        <fullName evidence="7">IclR family transcriptional regulator</fullName>
    </submittedName>
</protein>
<feature type="region of interest" description="Disordered" evidence="4">
    <location>
        <begin position="1"/>
        <end position="34"/>
    </location>
</feature>
<organism evidence="7 8">
    <name type="scientific">Pigmentiphaga soli</name>
    <dbReference type="NCBI Taxonomy" id="1007095"/>
    <lineage>
        <taxon>Bacteria</taxon>
        <taxon>Pseudomonadati</taxon>
        <taxon>Pseudomonadota</taxon>
        <taxon>Betaproteobacteria</taxon>
        <taxon>Burkholderiales</taxon>
        <taxon>Alcaligenaceae</taxon>
        <taxon>Pigmentiphaga</taxon>
    </lineage>
</organism>
<evidence type="ECO:0000313" key="8">
    <source>
        <dbReference type="Proteomes" id="UP001501671"/>
    </source>
</evidence>
<dbReference type="Gene3D" id="3.30.450.40">
    <property type="match status" value="1"/>
</dbReference>
<feature type="domain" description="HTH iclR-type" evidence="5">
    <location>
        <begin position="45"/>
        <end position="105"/>
    </location>
</feature>